<evidence type="ECO:0000313" key="3">
    <source>
        <dbReference type="Proteomes" id="UP000298596"/>
    </source>
</evidence>
<reference evidence="1 3" key="1">
    <citation type="submission" date="2018-09" db="EMBL/GenBank/DDBJ databases">
        <title>Whole genome based analysis of evolution and adaptive divergence in Indian and Brazilian strains of Azospirillum brasilense.</title>
        <authorList>
            <person name="Singh C."/>
            <person name="Tripathi A.K."/>
        </authorList>
    </citation>
    <scope>NUCLEOTIDE SEQUENCE [LARGE SCALE GENOMIC DNA]</scope>
    <source>
        <strain evidence="1 3">MTCC4036</strain>
    </source>
</reference>
<dbReference type="EMBL" id="CP032330">
    <property type="protein sequence ID" value="QCO00613.1"/>
    <property type="molecule type" value="Genomic_DNA"/>
</dbReference>
<dbReference type="AlphaFoldDB" id="A0A4D8PRT3"/>
<dbReference type="EMBL" id="CP032330">
    <property type="protein sequence ID" value="QCO03107.1"/>
    <property type="molecule type" value="Genomic_DNA"/>
</dbReference>
<gene>
    <name evidence="1" type="ORF">D3867_00075</name>
    <name evidence="2" type="ORF">D3867_14460</name>
</gene>
<evidence type="ECO:0000313" key="1">
    <source>
        <dbReference type="EMBL" id="QCO00613.1"/>
    </source>
</evidence>
<accession>A0A4D8PRT3</accession>
<name>A0A4D8PRT3_AZOBR</name>
<proteinExistence type="predicted"/>
<protein>
    <submittedName>
        <fullName evidence="1">Uncharacterized protein</fullName>
    </submittedName>
</protein>
<sequence length="145" mass="16467">MMKEAVPFVTTPRAAKRLVNVYALIRMQVEEADLISLMSPQSSSAKALVMLLAIDIGLPRAAQVLRQEMRRSPHPVRELVDDVIAKCGNHQNEVRQQMQTLGELLANIQPVPDLEQFRRWLPYVDRFSFHKPEALKTILEATVPV</sequence>
<dbReference type="Proteomes" id="UP000298596">
    <property type="component" value="Chromosome"/>
</dbReference>
<organism evidence="1 3">
    <name type="scientific">Azospirillum brasilense</name>
    <dbReference type="NCBI Taxonomy" id="192"/>
    <lineage>
        <taxon>Bacteria</taxon>
        <taxon>Pseudomonadati</taxon>
        <taxon>Pseudomonadota</taxon>
        <taxon>Alphaproteobacteria</taxon>
        <taxon>Rhodospirillales</taxon>
        <taxon>Azospirillaceae</taxon>
        <taxon>Azospirillum</taxon>
    </lineage>
</organism>
<evidence type="ECO:0000313" key="2">
    <source>
        <dbReference type="EMBL" id="QCO03107.1"/>
    </source>
</evidence>